<reference evidence="3" key="3">
    <citation type="submission" date="2020-10" db="UniProtKB">
        <authorList>
            <consortium name="WormBaseParasite"/>
        </authorList>
    </citation>
    <scope>IDENTIFICATION</scope>
</reference>
<name>A0A068WKF8_ECHGR</name>
<dbReference type="Proteomes" id="UP000492820">
    <property type="component" value="Unassembled WGS sequence"/>
</dbReference>
<dbReference type="PANTHER" id="PTHR22876:SF5">
    <property type="entry name" value="CHROMOSOME 9 OPEN READING FRAME 85"/>
    <property type="match status" value="1"/>
</dbReference>
<sequence length="89" mass="10077">MDGLCARCEAIIEWKIRYKKHKPLTKPRTCIRCGQRSVKRAYFTTCELCISAFNTCGKCGQEINAVPPLPALEQGEINEHSETNFVKVC</sequence>
<evidence type="ECO:0000313" key="3">
    <source>
        <dbReference type="WBParaSite" id="EgrG_000421200"/>
    </source>
</evidence>
<organism evidence="1">
    <name type="scientific">Echinococcus granulosus</name>
    <name type="common">Hydatid tapeworm</name>
    <dbReference type="NCBI Taxonomy" id="6210"/>
    <lineage>
        <taxon>Eukaryota</taxon>
        <taxon>Metazoa</taxon>
        <taxon>Spiralia</taxon>
        <taxon>Lophotrochozoa</taxon>
        <taxon>Platyhelminthes</taxon>
        <taxon>Cestoda</taxon>
        <taxon>Eucestoda</taxon>
        <taxon>Cyclophyllidea</taxon>
        <taxon>Taeniidae</taxon>
        <taxon>Echinococcus</taxon>
        <taxon>Echinococcus granulosus group</taxon>
    </lineage>
</organism>
<dbReference type="InterPro" id="IPR019351">
    <property type="entry name" value="DUF2039"/>
</dbReference>
<protein>
    <submittedName>
        <fullName evidence="3">HNH endonuclease</fullName>
    </submittedName>
</protein>
<accession>A0A068WKF8</accession>
<evidence type="ECO:0000313" key="2">
    <source>
        <dbReference type="Proteomes" id="UP000492820"/>
    </source>
</evidence>
<evidence type="ECO:0000313" key="1">
    <source>
        <dbReference type="EMBL" id="CDS18936.1"/>
    </source>
</evidence>
<dbReference type="Pfam" id="PF10217">
    <property type="entry name" value="DUF2039"/>
    <property type="match status" value="1"/>
</dbReference>
<gene>
    <name evidence="1" type="ORF">EgrG_000421200</name>
</gene>
<dbReference type="PANTHER" id="PTHR22876">
    <property type="entry name" value="ZGC:101016"/>
    <property type="match status" value="1"/>
</dbReference>
<reference evidence="1 2" key="1">
    <citation type="journal article" date="2013" name="Nature">
        <title>The genomes of four tapeworm species reveal adaptations to parasitism.</title>
        <authorList>
            <person name="Tsai I.J."/>
            <person name="Zarowiecki M."/>
            <person name="Holroyd N."/>
            <person name="Garciarrubio A."/>
            <person name="Sanchez-Flores A."/>
            <person name="Brooks K.L."/>
            <person name="Tracey A."/>
            <person name="Bobes R.J."/>
            <person name="Fragoso G."/>
            <person name="Sciutto E."/>
            <person name="Aslett M."/>
            <person name="Beasley H."/>
            <person name="Bennett H.M."/>
            <person name="Cai J."/>
            <person name="Camicia F."/>
            <person name="Clark R."/>
            <person name="Cucher M."/>
            <person name="De Silva N."/>
            <person name="Day T.A."/>
            <person name="Deplazes P."/>
            <person name="Estrada K."/>
            <person name="Fernandez C."/>
            <person name="Holland P.W."/>
            <person name="Hou J."/>
            <person name="Hu S."/>
            <person name="Huckvale T."/>
            <person name="Hung S.S."/>
            <person name="Kamenetzky L."/>
            <person name="Keane J.A."/>
            <person name="Kiss F."/>
            <person name="Koziol U."/>
            <person name="Lambert O."/>
            <person name="Liu K."/>
            <person name="Luo X."/>
            <person name="Luo Y."/>
            <person name="Macchiaroli N."/>
            <person name="Nichol S."/>
            <person name="Paps J."/>
            <person name="Parkinson J."/>
            <person name="Pouchkina-Stantcheva N."/>
            <person name="Riddiford N."/>
            <person name="Rosenzvit M."/>
            <person name="Salinas G."/>
            <person name="Wasmuth J.D."/>
            <person name="Zamanian M."/>
            <person name="Zheng Y."/>
            <person name="Cai X."/>
            <person name="Soberon X."/>
            <person name="Olson P.D."/>
            <person name="Laclette J.P."/>
            <person name="Brehm K."/>
            <person name="Berriman M."/>
            <person name="Garciarrubio A."/>
            <person name="Bobes R.J."/>
            <person name="Fragoso G."/>
            <person name="Sanchez-Flores A."/>
            <person name="Estrada K."/>
            <person name="Cevallos M.A."/>
            <person name="Morett E."/>
            <person name="Gonzalez V."/>
            <person name="Portillo T."/>
            <person name="Ochoa-Leyva A."/>
            <person name="Jose M.V."/>
            <person name="Sciutto E."/>
            <person name="Landa A."/>
            <person name="Jimenez L."/>
            <person name="Valdes V."/>
            <person name="Carrero J.C."/>
            <person name="Larralde C."/>
            <person name="Morales-Montor J."/>
            <person name="Limon-Lason J."/>
            <person name="Soberon X."/>
            <person name="Laclette J.P."/>
        </authorList>
    </citation>
    <scope>NUCLEOTIDE SEQUENCE [LARGE SCALE GENOMIC DNA]</scope>
</reference>
<dbReference type="EMBL" id="LK028579">
    <property type="protein sequence ID" value="CDS18936.1"/>
    <property type="molecule type" value="Genomic_DNA"/>
</dbReference>
<dbReference type="AlphaFoldDB" id="A0A068WKF8"/>
<proteinExistence type="predicted"/>
<reference evidence="1" key="2">
    <citation type="submission" date="2014-06" db="EMBL/GenBank/DDBJ databases">
        <authorList>
            <person name="Aslett M."/>
        </authorList>
    </citation>
    <scope>NUCLEOTIDE SEQUENCE</scope>
</reference>
<dbReference type="WBParaSite" id="EgrG_000421200">
    <property type="protein sequence ID" value="EgrG_000421200"/>
    <property type="gene ID" value="EgrG_000421200"/>
</dbReference>